<dbReference type="EMBL" id="JACVVK020000158">
    <property type="protein sequence ID" value="KAK7487831.1"/>
    <property type="molecule type" value="Genomic_DNA"/>
</dbReference>
<dbReference type="PROSITE" id="PS00139">
    <property type="entry name" value="THIOL_PROTEASE_CYS"/>
    <property type="match status" value="1"/>
</dbReference>
<name>A0ABD0KL79_9CAEN</name>
<feature type="domain" description="Cathepsin propeptide inhibitor" evidence="9">
    <location>
        <begin position="27"/>
        <end position="86"/>
    </location>
</feature>
<dbReference type="PRINTS" id="PR00705">
    <property type="entry name" value="PAPAIN"/>
</dbReference>
<dbReference type="GO" id="GO:0006508">
    <property type="term" value="P:proteolysis"/>
    <property type="evidence" value="ECO:0007669"/>
    <property type="project" value="UniProtKB-KW"/>
</dbReference>
<evidence type="ECO:0000256" key="2">
    <source>
        <dbReference type="ARBA" id="ARBA00022670"/>
    </source>
</evidence>
<feature type="signal peptide" evidence="7">
    <location>
        <begin position="1"/>
        <end position="16"/>
    </location>
</feature>
<dbReference type="InterPro" id="IPR025660">
    <property type="entry name" value="Pept_his_AS"/>
</dbReference>
<evidence type="ECO:0000256" key="3">
    <source>
        <dbReference type="ARBA" id="ARBA00022801"/>
    </source>
</evidence>
<keyword evidence="3" id="KW-0378">Hydrolase</keyword>
<gene>
    <name evidence="10" type="ORF">BaRGS_00020878</name>
</gene>
<reference evidence="10 11" key="1">
    <citation type="journal article" date="2023" name="Sci. Data">
        <title>Genome assembly of the Korean intertidal mud-creeper Batillaria attramentaria.</title>
        <authorList>
            <person name="Patra A.K."/>
            <person name="Ho P.T."/>
            <person name="Jun S."/>
            <person name="Lee S.J."/>
            <person name="Kim Y."/>
            <person name="Won Y.J."/>
        </authorList>
    </citation>
    <scope>NUCLEOTIDE SEQUENCE [LARGE SCALE GENOMIC DNA]</scope>
    <source>
        <strain evidence="10">Wonlab-2016</strain>
    </source>
</reference>
<keyword evidence="6" id="KW-1015">Disulfide bond</keyword>
<keyword evidence="4" id="KW-0788">Thiol protease</keyword>
<dbReference type="Pfam" id="PF08246">
    <property type="entry name" value="Inhibitor_I29"/>
    <property type="match status" value="1"/>
</dbReference>
<keyword evidence="5" id="KW-0865">Zymogen</keyword>
<feature type="chain" id="PRO_5044802502" description="Cathepsin L1-like" evidence="7">
    <location>
        <begin position="17"/>
        <end position="330"/>
    </location>
</feature>
<dbReference type="PROSITE" id="PS00639">
    <property type="entry name" value="THIOL_PROTEASE_HIS"/>
    <property type="match status" value="1"/>
</dbReference>
<dbReference type="PANTHER" id="PTHR12411">
    <property type="entry name" value="CYSTEINE PROTEASE FAMILY C1-RELATED"/>
    <property type="match status" value="1"/>
</dbReference>
<comment type="similarity">
    <text evidence="1">Belongs to the peptidase C1 family.</text>
</comment>
<dbReference type="Pfam" id="PF00112">
    <property type="entry name" value="Peptidase_C1"/>
    <property type="match status" value="1"/>
</dbReference>
<evidence type="ECO:0000259" key="8">
    <source>
        <dbReference type="SMART" id="SM00645"/>
    </source>
</evidence>
<keyword evidence="7" id="KW-0732">Signal</keyword>
<dbReference type="InterPro" id="IPR013201">
    <property type="entry name" value="Prot_inhib_I29"/>
</dbReference>
<dbReference type="Gene3D" id="3.90.70.10">
    <property type="entry name" value="Cysteine proteinases"/>
    <property type="match status" value="1"/>
</dbReference>
<dbReference type="SMART" id="SM00645">
    <property type="entry name" value="Pept_C1"/>
    <property type="match status" value="1"/>
</dbReference>
<keyword evidence="11" id="KW-1185">Reference proteome</keyword>
<evidence type="ECO:0000256" key="4">
    <source>
        <dbReference type="ARBA" id="ARBA00022807"/>
    </source>
</evidence>
<dbReference type="InterPro" id="IPR000668">
    <property type="entry name" value="Peptidase_C1A_C"/>
</dbReference>
<dbReference type="SMART" id="SM00848">
    <property type="entry name" value="Inhibitor_I29"/>
    <property type="match status" value="1"/>
</dbReference>
<dbReference type="InterPro" id="IPR025661">
    <property type="entry name" value="Pept_asp_AS"/>
</dbReference>
<dbReference type="InterPro" id="IPR038765">
    <property type="entry name" value="Papain-like_cys_pep_sf"/>
</dbReference>
<evidence type="ECO:0000256" key="1">
    <source>
        <dbReference type="ARBA" id="ARBA00008455"/>
    </source>
</evidence>
<organism evidence="10 11">
    <name type="scientific">Batillaria attramentaria</name>
    <dbReference type="NCBI Taxonomy" id="370345"/>
    <lineage>
        <taxon>Eukaryota</taxon>
        <taxon>Metazoa</taxon>
        <taxon>Spiralia</taxon>
        <taxon>Lophotrochozoa</taxon>
        <taxon>Mollusca</taxon>
        <taxon>Gastropoda</taxon>
        <taxon>Caenogastropoda</taxon>
        <taxon>Sorbeoconcha</taxon>
        <taxon>Cerithioidea</taxon>
        <taxon>Batillariidae</taxon>
        <taxon>Batillaria</taxon>
    </lineage>
</organism>
<evidence type="ECO:0000313" key="11">
    <source>
        <dbReference type="Proteomes" id="UP001519460"/>
    </source>
</evidence>
<feature type="domain" description="Peptidase C1A papain C-terminal" evidence="8">
    <location>
        <begin position="114"/>
        <end position="329"/>
    </location>
</feature>
<sequence>MFRCAIAALLVACALGAPSLLDLDKEWTVFKLVHRKSYTEAEEPIRRGIWEANLRMIMQHNLEADRGVHSYRLGMNQLGDMTQREIVSQMNGYRMPLNRTAGATFLPPSNIGDLPATVDWRTKGYVTPVKNQERCGSCWAFSTTGSLEGQTFKKTGKLVSLSEQNLVDCSQREGNHGCKGGLMDYAFRYIEMNKGIDTEASYPYVGKDEFCRFKEADVGATDVGYTDIRRYSEDDLQQAVATVGPISIAIDASRSTFHFYKSGVYYDRECSSKKLDHGVLAVGYGTEQGEDYWLVKNSWGEQWGLQGYVMMARNRDNACGVATQASYPRV</sequence>
<dbReference type="AlphaFoldDB" id="A0ABD0KL79"/>
<dbReference type="Proteomes" id="UP001519460">
    <property type="component" value="Unassembled WGS sequence"/>
</dbReference>
<dbReference type="SUPFAM" id="SSF54001">
    <property type="entry name" value="Cysteine proteinases"/>
    <property type="match status" value="1"/>
</dbReference>
<keyword evidence="2" id="KW-0645">Protease</keyword>
<proteinExistence type="inferred from homology"/>
<dbReference type="InterPro" id="IPR039417">
    <property type="entry name" value="Peptidase_C1A_papain-like"/>
</dbReference>
<protein>
    <recommendedName>
        <fullName evidence="12">Cathepsin L1-like</fullName>
    </recommendedName>
</protein>
<evidence type="ECO:0000313" key="10">
    <source>
        <dbReference type="EMBL" id="KAK7487831.1"/>
    </source>
</evidence>
<dbReference type="FunFam" id="3.90.70.10:FF:000006">
    <property type="entry name" value="Cathepsin S"/>
    <property type="match status" value="1"/>
</dbReference>
<evidence type="ECO:0000256" key="5">
    <source>
        <dbReference type="ARBA" id="ARBA00023145"/>
    </source>
</evidence>
<dbReference type="PROSITE" id="PS00640">
    <property type="entry name" value="THIOL_PROTEASE_ASN"/>
    <property type="match status" value="1"/>
</dbReference>
<dbReference type="GO" id="GO:0008234">
    <property type="term" value="F:cysteine-type peptidase activity"/>
    <property type="evidence" value="ECO:0007669"/>
    <property type="project" value="UniProtKB-KW"/>
</dbReference>
<dbReference type="InterPro" id="IPR013128">
    <property type="entry name" value="Peptidase_C1A"/>
</dbReference>
<dbReference type="InterPro" id="IPR000169">
    <property type="entry name" value="Pept_cys_AS"/>
</dbReference>
<accession>A0ABD0KL79</accession>
<dbReference type="CDD" id="cd02248">
    <property type="entry name" value="Peptidase_C1A"/>
    <property type="match status" value="1"/>
</dbReference>
<evidence type="ECO:0000256" key="7">
    <source>
        <dbReference type="SAM" id="SignalP"/>
    </source>
</evidence>
<evidence type="ECO:0008006" key="12">
    <source>
        <dbReference type="Google" id="ProtNLM"/>
    </source>
</evidence>
<comment type="caution">
    <text evidence="10">The sequence shown here is derived from an EMBL/GenBank/DDBJ whole genome shotgun (WGS) entry which is preliminary data.</text>
</comment>
<evidence type="ECO:0000259" key="9">
    <source>
        <dbReference type="SMART" id="SM00848"/>
    </source>
</evidence>
<evidence type="ECO:0000256" key="6">
    <source>
        <dbReference type="ARBA" id="ARBA00023157"/>
    </source>
</evidence>